<evidence type="ECO:0000313" key="3">
    <source>
        <dbReference type="RefSeq" id="XP_022774081.1"/>
    </source>
</evidence>
<name>A0A6P6BAF8_DURZI</name>
<proteinExistence type="predicted"/>
<dbReference type="InterPro" id="IPR000477">
    <property type="entry name" value="RT_dom"/>
</dbReference>
<dbReference type="PROSITE" id="PS50878">
    <property type="entry name" value="RT_POL"/>
    <property type="match status" value="1"/>
</dbReference>
<feature type="domain" description="Reverse transcriptase" evidence="1">
    <location>
        <begin position="1"/>
        <end position="185"/>
    </location>
</feature>
<accession>A0A6P6BAF8</accession>
<dbReference type="PANTHER" id="PTHR33116">
    <property type="entry name" value="REVERSE TRANSCRIPTASE ZINC-BINDING DOMAIN-CONTAINING PROTEIN-RELATED-RELATED"/>
    <property type="match status" value="1"/>
</dbReference>
<dbReference type="RefSeq" id="XP_022774081.1">
    <property type="nucleotide sequence ID" value="XM_022918346.1"/>
</dbReference>
<organism evidence="2 3">
    <name type="scientific">Durio zibethinus</name>
    <name type="common">Durian</name>
    <dbReference type="NCBI Taxonomy" id="66656"/>
    <lineage>
        <taxon>Eukaryota</taxon>
        <taxon>Viridiplantae</taxon>
        <taxon>Streptophyta</taxon>
        <taxon>Embryophyta</taxon>
        <taxon>Tracheophyta</taxon>
        <taxon>Spermatophyta</taxon>
        <taxon>Magnoliopsida</taxon>
        <taxon>eudicotyledons</taxon>
        <taxon>Gunneridae</taxon>
        <taxon>Pentapetalae</taxon>
        <taxon>rosids</taxon>
        <taxon>malvids</taxon>
        <taxon>Malvales</taxon>
        <taxon>Malvaceae</taxon>
        <taxon>Helicteroideae</taxon>
        <taxon>Durio</taxon>
    </lineage>
</organism>
<protein>
    <submittedName>
        <fullName evidence="3">Uncharacterized protein LOC111316376</fullName>
    </submittedName>
</protein>
<dbReference type="Proteomes" id="UP000515121">
    <property type="component" value="Unplaced"/>
</dbReference>
<dbReference type="Pfam" id="PF00078">
    <property type="entry name" value="RVT_1"/>
    <property type="match status" value="1"/>
</dbReference>
<dbReference type="KEGG" id="dzi:111316376"/>
<gene>
    <name evidence="3" type="primary">LOC111316376</name>
</gene>
<dbReference type="OrthoDB" id="1739308at2759"/>
<evidence type="ECO:0000259" key="1">
    <source>
        <dbReference type="PROSITE" id="PS50878"/>
    </source>
</evidence>
<reference evidence="3" key="1">
    <citation type="submission" date="2025-08" db="UniProtKB">
        <authorList>
            <consortium name="RefSeq"/>
        </authorList>
    </citation>
    <scope>IDENTIFICATION</scope>
    <source>
        <tissue evidence="3">Fruit stalk</tissue>
    </source>
</reference>
<sequence length="296" mass="33551">MSPRSAIKIDLKEAFDSLSWEFLISVLEAMGFPRRFVGWIKGCLTSPMFSLSVNGGLVGYFKGTKGVRQRDPMSPYVFVIAMNVLDTLLDSAASYGIFSYHPKCKKVNLTHLCFADDLLIHTKEKLDSVKGIQVILKQFYTYSGLQLNSAKNELYYTGIPGTELEEILKVHKMGKLPVRYLGVPLVARRLTMTDCMPLIERITARNHSLATRHLSYASRLQLIQSVLFSIHNYWCKHFVLPKKVIKRVNQLCSAFFWKGQSSTAKEARVRWQAKCKPTSEGRLGLIDVGARKSLHD</sequence>
<keyword evidence="2" id="KW-1185">Reference proteome</keyword>
<dbReference type="InterPro" id="IPR043502">
    <property type="entry name" value="DNA/RNA_pol_sf"/>
</dbReference>
<dbReference type="GeneID" id="111316376"/>
<evidence type="ECO:0000313" key="2">
    <source>
        <dbReference type="Proteomes" id="UP000515121"/>
    </source>
</evidence>
<dbReference type="PANTHER" id="PTHR33116:SF80">
    <property type="entry name" value="REVERSE TRANSCRIPTASE ZINC-BINDING DOMAIN-CONTAINING PROTEIN"/>
    <property type="match status" value="1"/>
</dbReference>
<dbReference type="AlphaFoldDB" id="A0A6P6BAF8"/>
<dbReference type="SUPFAM" id="SSF56672">
    <property type="entry name" value="DNA/RNA polymerases"/>
    <property type="match status" value="1"/>
</dbReference>